<keyword evidence="6" id="KW-1185">Reference proteome</keyword>
<reference evidence="5 6" key="1">
    <citation type="submission" date="2022-11" db="EMBL/GenBank/DDBJ databases">
        <title>Draft genome sequence of Saccharopolyspora sp. WRP15-2 isolated from rhizosphere soils of wild rice in Thailand.</title>
        <authorList>
            <person name="Duangmal K."/>
            <person name="Kammanee S."/>
            <person name="Muangham S."/>
        </authorList>
    </citation>
    <scope>NUCLEOTIDE SEQUENCE [LARGE SCALE GENOMIC DNA]</scope>
    <source>
        <strain evidence="5 6">WRP15-2</strain>
    </source>
</reference>
<evidence type="ECO:0000313" key="6">
    <source>
        <dbReference type="Proteomes" id="UP001210380"/>
    </source>
</evidence>
<dbReference type="SMART" id="SM00825">
    <property type="entry name" value="PKS_KS"/>
    <property type="match status" value="1"/>
</dbReference>
<comment type="caution">
    <text evidence="5">The sequence shown here is derived from an EMBL/GenBank/DDBJ whole genome shotgun (WGS) entry which is preliminary data.</text>
</comment>
<evidence type="ECO:0000256" key="2">
    <source>
        <dbReference type="ARBA" id="ARBA00022679"/>
    </source>
</evidence>
<dbReference type="InterPro" id="IPR020841">
    <property type="entry name" value="PKS_Beta-ketoAc_synthase_dom"/>
</dbReference>
<keyword evidence="2 3" id="KW-0808">Transferase</keyword>
<gene>
    <name evidence="5" type="ORF">OU415_16665</name>
</gene>
<name>A0ABT4UZD7_9PSEU</name>
<dbReference type="InterPro" id="IPR014031">
    <property type="entry name" value="Ketoacyl_synth_C"/>
</dbReference>
<dbReference type="Gene3D" id="3.40.47.10">
    <property type="match status" value="2"/>
</dbReference>
<dbReference type="Pfam" id="PF02801">
    <property type="entry name" value="Ketoacyl-synt_C"/>
    <property type="match status" value="1"/>
</dbReference>
<organism evidence="5 6">
    <name type="scientific">Saccharopolyspora oryzae</name>
    <dbReference type="NCBI Taxonomy" id="2997343"/>
    <lineage>
        <taxon>Bacteria</taxon>
        <taxon>Bacillati</taxon>
        <taxon>Actinomycetota</taxon>
        <taxon>Actinomycetes</taxon>
        <taxon>Pseudonocardiales</taxon>
        <taxon>Pseudonocardiaceae</taxon>
        <taxon>Saccharopolyspora</taxon>
    </lineage>
</organism>
<evidence type="ECO:0000259" key="4">
    <source>
        <dbReference type="PROSITE" id="PS52004"/>
    </source>
</evidence>
<dbReference type="PROSITE" id="PS52004">
    <property type="entry name" value="KS3_2"/>
    <property type="match status" value="1"/>
</dbReference>
<proteinExistence type="inferred from homology"/>
<evidence type="ECO:0000256" key="3">
    <source>
        <dbReference type="RuleBase" id="RU003694"/>
    </source>
</evidence>
<sequence>MRREVLITGASVLNSVADDLDGFTAALREGRSGVRAVDLPAESRAGVAAQLDGFSVAAWTQRHLHDAPDAAARLQRATRRSALPGQTAACVAEEALRSAGLEDRENTALIVAGNNLALGYHAEALRGFHDRPSSLRPSHVLTHLDTDVVGTVSEATGVAGEGWTAGAASASSTVAAILGARLVAAGEVDSCLVVAPVAELSAAELRAFRDSGAMAAPDEEVAPRQLCRPFDAQRRGFVHGQGAAAIVLESRARVRPLASIAGWGQRLDARRGTDPNPAGQAAALRAALASARVRPHEVDYVNAHGTGSKAGDTAEAHALTEVFGSAPLVNSTKPLVGHCLTAAGLQELIATALQLRGGFVHGNPNLHEPIDEDLPLVGQAAKAAPIRLAVSNSVAFSGINAAIVLRS</sequence>
<protein>
    <submittedName>
        <fullName evidence="5">Beta-ketoacyl synthase N-terminal-like domain-containing protein</fullName>
    </submittedName>
</protein>
<dbReference type="Proteomes" id="UP001210380">
    <property type="component" value="Unassembled WGS sequence"/>
</dbReference>
<accession>A0ABT4UZD7</accession>
<comment type="similarity">
    <text evidence="1 3">Belongs to the thiolase-like superfamily. Beta-ketoacyl-ACP synthases family.</text>
</comment>
<dbReference type="EMBL" id="JAQGLA010000023">
    <property type="protein sequence ID" value="MDA3627079.1"/>
    <property type="molecule type" value="Genomic_DNA"/>
</dbReference>
<evidence type="ECO:0000256" key="1">
    <source>
        <dbReference type="ARBA" id="ARBA00008467"/>
    </source>
</evidence>
<dbReference type="PANTHER" id="PTHR11712:SF336">
    <property type="entry name" value="3-OXOACYL-[ACYL-CARRIER-PROTEIN] SYNTHASE, MITOCHONDRIAL"/>
    <property type="match status" value="1"/>
</dbReference>
<feature type="domain" description="Ketosynthase family 3 (KS3)" evidence="4">
    <location>
        <begin position="2"/>
        <end position="407"/>
    </location>
</feature>
<dbReference type="RefSeq" id="WP_270949721.1">
    <property type="nucleotide sequence ID" value="NZ_JAQGLA010000023.1"/>
</dbReference>
<evidence type="ECO:0000313" key="5">
    <source>
        <dbReference type="EMBL" id="MDA3627079.1"/>
    </source>
</evidence>
<dbReference type="InterPro" id="IPR014030">
    <property type="entry name" value="Ketoacyl_synth_N"/>
</dbReference>
<dbReference type="InterPro" id="IPR016039">
    <property type="entry name" value="Thiolase-like"/>
</dbReference>
<dbReference type="InterPro" id="IPR000794">
    <property type="entry name" value="Beta-ketoacyl_synthase"/>
</dbReference>
<dbReference type="SUPFAM" id="SSF53901">
    <property type="entry name" value="Thiolase-like"/>
    <property type="match status" value="2"/>
</dbReference>
<dbReference type="Pfam" id="PF00109">
    <property type="entry name" value="ketoacyl-synt"/>
    <property type="match status" value="1"/>
</dbReference>
<dbReference type="PANTHER" id="PTHR11712">
    <property type="entry name" value="POLYKETIDE SYNTHASE-RELATED"/>
    <property type="match status" value="1"/>
</dbReference>